<feature type="domain" description="Legume lectin" evidence="1">
    <location>
        <begin position="741"/>
        <end position="940"/>
    </location>
</feature>
<evidence type="ECO:0000259" key="1">
    <source>
        <dbReference type="Pfam" id="PF00139"/>
    </source>
</evidence>
<dbReference type="SUPFAM" id="SSF49899">
    <property type="entry name" value="Concanavalin A-like lectins/glucanases"/>
    <property type="match status" value="2"/>
</dbReference>
<dbReference type="InterPro" id="IPR011047">
    <property type="entry name" value="Quinoprotein_ADH-like_sf"/>
</dbReference>
<dbReference type="Proteomes" id="UP000253606">
    <property type="component" value="Chromosome"/>
</dbReference>
<feature type="domain" description="Legume lectin" evidence="1">
    <location>
        <begin position="959"/>
        <end position="1152"/>
    </location>
</feature>
<dbReference type="PANTHER" id="PTHR32401:SF48">
    <property type="entry name" value="LEGUME LECTIN DOMAIN-CONTAINING PROTEIN"/>
    <property type="match status" value="1"/>
</dbReference>
<dbReference type="OrthoDB" id="99054at2"/>
<organism evidence="3 4">
    <name type="scientific">Acidisarcina polymorpha</name>
    <dbReference type="NCBI Taxonomy" id="2211140"/>
    <lineage>
        <taxon>Bacteria</taxon>
        <taxon>Pseudomonadati</taxon>
        <taxon>Acidobacteriota</taxon>
        <taxon>Terriglobia</taxon>
        <taxon>Terriglobales</taxon>
        <taxon>Acidobacteriaceae</taxon>
        <taxon>Acidisarcina</taxon>
    </lineage>
</organism>
<dbReference type="Gene3D" id="2.40.10.480">
    <property type="match status" value="1"/>
</dbReference>
<dbReference type="GO" id="GO:0030246">
    <property type="term" value="F:carbohydrate binding"/>
    <property type="evidence" value="ECO:0007669"/>
    <property type="project" value="InterPro"/>
</dbReference>
<gene>
    <name evidence="3" type="ORF">ACPOL_3644</name>
</gene>
<reference evidence="3 4" key="1">
    <citation type="journal article" date="2018" name="Front. Microbiol.">
        <title>Hydrolytic Capabilities as a Key to Environmental Success: Chitinolytic and Cellulolytic Acidobacteria From Acidic Sub-arctic Soils and Boreal Peatlands.</title>
        <authorList>
            <person name="Belova S.E."/>
            <person name="Ravin N.V."/>
            <person name="Pankratov T.A."/>
            <person name="Rakitin A.L."/>
            <person name="Ivanova A.A."/>
            <person name="Beletsky A.V."/>
            <person name="Mardanov A.V."/>
            <person name="Sinninghe Damste J.S."/>
            <person name="Dedysh S.N."/>
        </authorList>
    </citation>
    <scope>NUCLEOTIDE SEQUENCE [LARGE SCALE GENOMIC DNA]</scope>
    <source>
        <strain evidence="3 4">SBC82</strain>
    </source>
</reference>
<dbReference type="RefSeq" id="WP_114208030.1">
    <property type="nucleotide sequence ID" value="NZ_CP030840.1"/>
</dbReference>
<dbReference type="Pfam" id="PF13290">
    <property type="entry name" value="CHB_HEX_C_1"/>
    <property type="match status" value="2"/>
</dbReference>
<dbReference type="CDD" id="cd01951">
    <property type="entry name" value="lectin_L-type"/>
    <property type="match status" value="2"/>
</dbReference>
<protein>
    <recommendedName>
        <fullName evidence="5">Legume lectin domain-containing protein</fullName>
    </recommendedName>
</protein>
<evidence type="ECO:0000259" key="2">
    <source>
        <dbReference type="Pfam" id="PF13290"/>
    </source>
</evidence>
<dbReference type="InterPro" id="IPR013320">
    <property type="entry name" value="ConA-like_dom_sf"/>
</dbReference>
<evidence type="ECO:0000313" key="4">
    <source>
        <dbReference type="Proteomes" id="UP000253606"/>
    </source>
</evidence>
<dbReference type="EMBL" id="CP030840">
    <property type="protein sequence ID" value="AXC12927.1"/>
    <property type="molecule type" value="Genomic_DNA"/>
</dbReference>
<dbReference type="InterPro" id="IPR056573">
    <property type="entry name" value="Lectin_L-type_dom"/>
</dbReference>
<accession>A0A2Z5G2L7</accession>
<name>A0A2Z5G2L7_9BACT</name>
<dbReference type="Gene3D" id="2.60.120.200">
    <property type="match status" value="2"/>
</dbReference>
<dbReference type="KEGG" id="abas:ACPOL_3644"/>
<evidence type="ECO:0008006" key="5">
    <source>
        <dbReference type="Google" id="ProtNLM"/>
    </source>
</evidence>
<keyword evidence="4" id="KW-1185">Reference proteome</keyword>
<sequence>MGMYGWFASGVACLRSCVSTAKNVSIRYAVYNLLAILGLVAFGAGAEAQLAVTTAHNDIARTGQNLSETILTPANVNTTQFGRLFSQPVSGLVYAQPLYVSQVAIPNKGTHNVVYVATTRNNVYAFDADDNGGVDATPLWSKNLTASGFQANFGVVGTPVIDLPSSTIYMVSSEASTSSSTDQFRLHALDITTGAEKLGGPVVIQASVTGSGSGSAGGVLAFNPASHYQRPGLLLLNGVLYIAFGSVNDNGAWHGWILSYKGANLQQIDAFCTTPNGASGGIWMGGAGLAAEVNSSTSAYGRMFLTTGNGTFSANSPYTSAMSYGMSVLNLDLTGGVMTVKDEFTPFNEAKLDGEDGDIGSGGLVLLPAQTLQSGGTLNPLVQMGKSGMIYILNRNNLGGFNASGDRVVQEVQTPESGSENWGTGIWGQPAFWNNNIYFGGVQYAGSSSGTNNSLTAYSFVNGLLSNTPVSTTAEQFAYPGPTPSVSANGTSNGIVWVLKNDAYTTGGDGVMLAYDATNLENLLYSTNANLSRDDPGGAVKFTVPTVANGKVYVGATNLIDIYGLLSSEPTAPAPNITPSARFTGSQSVSMSDSVATCNIYYTTDGSIPTASSTLYTGTFKITASETINAICSATDYLQSPVSSSTFSSTANAANPVFSLAGGTYSGTQMLTITDSSAGATIYYTVNGATPTTSSAVYKNPIPISISETVQAMAIAPGLLSSSTISASYTINPVYTIDFSNGFSQAQGPMQFNGSTDLDDFRLQLTNGGQNETGSAFYAMPVNVQAFTTDFTFQLSNPAGDGITFTIQNSGPTALGSAKSDLGYTTIQHSMCIKFDLVDKAGQGPDGTGLFTNGNTPRSTEIDMTGTGIDLHSGDYISAHMTYDGLNLVMTLTDDFTLATWSHSFPINIPAVVGSKTAYVGFTGSTGGQTASQKLTYWTYLAGQPVVPNYPVGFDGIGLALNGNSSVAGTALHLTTNATNQTSSAFFGVPVNVTAFTSDFDFQFSNAVAEGFAFVIQNASPTALGSGGGGLGYATIPTSTAIKFDIFSDAGEGTDSTGVYANGAMPTVPAVNLTPTNVVIGNGDVFHVHVTYDGKTLTWTLTDIGSASHHDTTQSTSISIPQTIGSNTAYIGFTGSTGSKTAIENILDWTYSNP</sequence>
<dbReference type="PANTHER" id="PTHR32401">
    <property type="entry name" value="CONCANAVALIN A-LIKE LECTIN FAMILY PROTEIN"/>
    <property type="match status" value="1"/>
</dbReference>
<dbReference type="AlphaFoldDB" id="A0A2Z5G2L7"/>
<feature type="domain" description="GH29D-like beta-sandwich" evidence="2">
    <location>
        <begin position="661"/>
        <end position="724"/>
    </location>
</feature>
<evidence type="ECO:0000313" key="3">
    <source>
        <dbReference type="EMBL" id="AXC12927.1"/>
    </source>
</evidence>
<feature type="domain" description="GH29D-like beta-sandwich" evidence="2">
    <location>
        <begin position="579"/>
        <end position="643"/>
    </location>
</feature>
<dbReference type="SUPFAM" id="SSF50998">
    <property type="entry name" value="Quinoprotein alcohol dehydrogenase-like"/>
    <property type="match status" value="1"/>
</dbReference>
<dbReference type="Pfam" id="PF00139">
    <property type="entry name" value="Lectin_legB"/>
    <property type="match status" value="2"/>
</dbReference>
<dbReference type="InterPro" id="IPR050258">
    <property type="entry name" value="Leguminous_Lectin"/>
</dbReference>
<dbReference type="InterPro" id="IPR001220">
    <property type="entry name" value="Legume_lectin_dom"/>
</dbReference>
<dbReference type="InterPro" id="IPR059177">
    <property type="entry name" value="GH29D-like_dom"/>
</dbReference>
<proteinExistence type="predicted"/>